<accession>F0NNS8</accession>
<gene>
    <name evidence="1" type="ordered locus">SiH_0759</name>
</gene>
<name>F0NNS8_SACI0</name>
<evidence type="ECO:0000313" key="1">
    <source>
        <dbReference type="EMBL" id="ADX82114.1"/>
    </source>
</evidence>
<keyword evidence="2" id="KW-1185">Reference proteome</keyword>
<proteinExistence type="predicted"/>
<dbReference type="EMBL" id="CP002426">
    <property type="protein sequence ID" value="ADX82114.1"/>
    <property type="molecule type" value="Genomic_DNA"/>
</dbReference>
<dbReference type="AlphaFoldDB" id="F0NNS8"/>
<dbReference type="HOGENOM" id="CLU_336387_0_0_2"/>
<organism evidence="1 2">
    <name type="scientific">Saccharolobus islandicus (strain HVE10/4)</name>
    <name type="common">Sulfolobus islandicus</name>
    <dbReference type="NCBI Taxonomy" id="930943"/>
    <lineage>
        <taxon>Archaea</taxon>
        <taxon>Thermoproteota</taxon>
        <taxon>Thermoprotei</taxon>
        <taxon>Sulfolobales</taxon>
        <taxon>Sulfolobaceae</taxon>
        <taxon>Saccharolobus</taxon>
    </lineage>
</organism>
<sequence length="847" mass="96296">MRNLKKIVMGENKLIGLIRTALDSITLGQGVNEAKIKSPQSYAFHTISVGTISLDSCKAIYSSSEIGRKQLENLSKKYNMPFEDLWFYGGFLHDWNKLSGKEESLENKEELTKKIIDKLKLPNEFLHGISTMAEGHLPDNLHLPLWVSIKLADMLLISDIGSVRDVFYFANSDSYRNAIEALKEYNLELNYVSSTFRLFTLIASKELLNDVFNEKSGYFPLISYADGIVFLKRKNSQPVLLSKIVDLLSRQVFSSSSEVIEEKISDIEKCIKNKEELFRQMNIDVKSAIYDEEGKVKQVNVFFPTAVCKPFEDVVGNLDNKSKLQVAREVIERNRKDIPFGLLIYFVNKFSKNEEDYIRKGLGIKEKSLKYLLNIGDVQKALDKILELLEKRYAEQSSDKTLLYYVKFSFSGNVIDDLPKIIDRPNDYCVVCGMPIYSNNPVRFVQYAKELGGSAEIWIPREKALDEIDRVLSDWKVCPICIYEANLMKDRVKPPYFIVTFYPGVPISLLNIIDFDFSQSSIKYYIDEEKDTYFTAFEKMGGRLEPYVKKVLPAYFSSKVIIKASEVSNFSLSTRLSKSELNKLLPYAPMISMIFLTSPVLISSNLYEMPIAHERVISITSTYNYTFMKSLNSNLLTLYSIFAYSAKYDAMRKICGRSDLDNCLGYLTEEMDLYSSVDPALGVLSIGMGVGTPIDTDEKFFSAFLPVSGYLLKVTGKVSKMGETLKSSIFSIAYALKDIIKSQKVSKYDVTGFLRDGVDMFFKTTSVIKDKEDRIGISVNAAISSLENKYALDDQHRAQVYSALQDIFKTLYSIEEESDRSLAISIANTLSNWLYIAYKLVLQGDKS</sequence>
<protein>
    <submittedName>
        <fullName evidence="1">CRISPR-associated protein, crenarchaeal family 3 protein</fullName>
    </submittedName>
</protein>
<evidence type="ECO:0000313" key="2">
    <source>
        <dbReference type="Proteomes" id="UP000006395"/>
    </source>
</evidence>
<reference evidence="1 2" key="1">
    <citation type="journal article" date="2011" name="J. Bacteriol.">
        <title>Genome analyses of icelandic strains of Sulfolobus islandicus, model organisms for genetic and virus-host interaction studies.</title>
        <authorList>
            <person name="Guo L."/>
            <person name="Brugger K."/>
            <person name="Liu C."/>
            <person name="Shah S.A."/>
            <person name="Zheng H."/>
            <person name="Zhu Y."/>
            <person name="Wang S."/>
            <person name="Lillestol R.K."/>
            <person name="Chen L."/>
            <person name="Frank J."/>
            <person name="Prangishvili D."/>
            <person name="Paulin L."/>
            <person name="She Q."/>
            <person name="Huang L."/>
            <person name="Garrett R.A."/>
        </authorList>
    </citation>
    <scope>NUCLEOTIDE SEQUENCE [LARGE SCALE GENOMIC DNA]</scope>
    <source>
        <strain evidence="1 2">HVE10/4</strain>
    </source>
</reference>
<dbReference type="Proteomes" id="UP000006395">
    <property type="component" value="Chromosome"/>
</dbReference>
<dbReference type="KEGG" id="sih:SiH_0759"/>